<sequence>MKKIIAAVVLAGAALLATPAAANAAGYAPDSSVAVSGNYVAGGVANVSFTDGAFQNNETVNVQVTGAGAVTLGALPTTTVSKAYTASPTGALVVKVTFPQGASGTYNLTATGATSGVTGLASFTVAPADAAAVAAGNGATGVNGTNGSLAFTGSTISALALWVAGGAVVLGGGLLVVRGSVRRQRETV</sequence>
<keyword evidence="2" id="KW-0732">Signal</keyword>
<gene>
    <name evidence="3" type="ORF">GCM10009627_01700</name>
</gene>
<feature type="chain" id="PRO_5047276980" description="Sortase" evidence="2">
    <location>
        <begin position="25"/>
        <end position="188"/>
    </location>
</feature>
<evidence type="ECO:0000313" key="3">
    <source>
        <dbReference type="EMBL" id="GAA1491824.1"/>
    </source>
</evidence>
<feature type="transmembrane region" description="Helical" evidence="1">
    <location>
        <begin position="159"/>
        <end position="177"/>
    </location>
</feature>
<accession>A0ABN1Z8F8</accession>
<evidence type="ECO:0008006" key="5">
    <source>
        <dbReference type="Google" id="ProtNLM"/>
    </source>
</evidence>
<reference evidence="3 4" key="1">
    <citation type="journal article" date="2019" name="Int. J. Syst. Evol. Microbiol.">
        <title>The Global Catalogue of Microorganisms (GCM) 10K type strain sequencing project: providing services to taxonomists for standard genome sequencing and annotation.</title>
        <authorList>
            <consortium name="The Broad Institute Genomics Platform"/>
            <consortium name="The Broad Institute Genome Sequencing Center for Infectious Disease"/>
            <person name="Wu L."/>
            <person name="Ma J."/>
        </authorList>
    </citation>
    <scope>NUCLEOTIDE SEQUENCE [LARGE SCALE GENOMIC DNA]</scope>
    <source>
        <strain evidence="3 4">JCM 12140</strain>
    </source>
</reference>
<keyword evidence="1" id="KW-0472">Membrane</keyword>
<dbReference type="Proteomes" id="UP001501742">
    <property type="component" value="Unassembled WGS sequence"/>
</dbReference>
<proteinExistence type="predicted"/>
<feature type="signal peptide" evidence="2">
    <location>
        <begin position="1"/>
        <end position="24"/>
    </location>
</feature>
<evidence type="ECO:0000313" key="4">
    <source>
        <dbReference type="Proteomes" id="UP001501742"/>
    </source>
</evidence>
<evidence type="ECO:0000256" key="2">
    <source>
        <dbReference type="SAM" id="SignalP"/>
    </source>
</evidence>
<keyword evidence="4" id="KW-1185">Reference proteome</keyword>
<keyword evidence="1" id="KW-0812">Transmembrane</keyword>
<evidence type="ECO:0000256" key="1">
    <source>
        <dbReference type="SAM" id="Phobius"/>
    </source>
</evidence>
<keyword evidence="1" id="KW-1133">Transmembrane helix</keyword>
<dbReference type="RefSeq" id="WP_204609500.1">
    <property type="nucleotide sequence ID" value="NZ_BAAAJX010000002.1"/>
</dbReference>
<name>A0ABN1Z8F8_9MICO</name>
<protein>
    <recommendedName>
        <fullName evidence="5">Sortase</fullName>
    </recommendedName>
</protein>
<comment type="caution">
    <text evidence="3">The sequence shown here is derived from an EMBL/GenBank/DDBJ whole genome shotgun (WGS) entry which is preliminary data.</text>
</comment>
<organism evidence="3 4">
    <name type="scientific">Curtobacterium herbarum</name>
    <dbReference type="NCBI Taxonomy" id="150122"/>
    <lineage>
        <taxon>Bacteria</taxon>
        <taxon>Bacillati</taxon>
        <taxon>Actinomycetota</taxon>
        <taxon>Actinomycetes</taxon>
        <taxon>Micrococcales</taxon>
        <taxon>Microbacteriaceae</taxon>
        <taxon>Curtobacterium</taxon>
    </lineage>
</organism>
<dbReference type="EMBL" id="BAAAJX010000002">
    <property type="protein sequence ID" value="GAA1491824.1"/>
    <property type="molecule type" value="Genomic_DNA"/>
</dbReference>